<dbReference type="InterPro" id="IPR005312">
    <property type="entry name" value="DUF1759"/>
</dbReference>
<dbReference type="AlphaFoldDB" id="A0A6V7VLG4"/>
<gene>
    <name evidence="2" type="ORF">MENT_LOCUS27560</name>
</gene>
<sequence>MSALFRDQLTLLHEQGLELLDNQKTFPPPPDHISISQFHSDTRKLLSSLELELEYVSEAISDISSTHEKWMSVRTNMTGAERTADTPIYENFVTNTPYLGTLFQLKKYFKNLRSSRQILISALPDTNQPTQSHMHLPKISLPKFSGNCIEYVSFWNSFCAGVHDLTSISNSVKFSYLKECLSGPALLLVKSIPLTDASYNEAIRLLKENYGQPDEINRNLHISLRKLPTVHSNHGPEILCKELSTFVDEFEIIYLQMLEQEFDTNTLSIQMEIEGKLPPPILEEILKAKEAGNWSTDKLRNVLKTILKRKLGVTAIRDQNREFHSPMKPPKINKFFTPSRSHSDSFSPPNQSHEQSSSLSFATQRREQNKFSKPTISPKLPCLFVKRVDIFRPIV</sequence>
<reference evidence="2 3" key="1">
    <citation type="submission" date="2020-08" db="EMBL/GenBank/DDBJ databases">
        <authorList>
            <person name="Koutsovoulos G."/>
            <person name="Danchin GJ E."/>
        </authorList>
    </citation>
    <scope>NUCLEOTIDE SEQUENCE [LARGE SCALE GENOMIC DNA]</scope>
</reference>
<accession>A0A6V7VLG4</accession>
<protein>
    <submittedName>
        <fullName evidence="2">Uncharacterized protein</fullName>
    </submittedName>
</protein>
<dbReference type="OrthoDB" id="5863857at2759"/>
<feature type="compositionally biased region" description="Polar residues" evidence="1">
    <location>
        <begin position="336"/>
        <end position="363"/>
    </location>
</feature>
<evidence type="ECO:0000313" key="3">
    <source>
        <dbReference type="Proteomes" id="UP000580250"/>
    </source>
</evidence>
<dbReference type="Pfam" id="PF03564">
    <property type="entry name" value="DUF1759"/>
    <property type="match status" value="1"/>
</dbReference>
<feature type="region of interest" description="Disordered" evidence="1">
    <location>
        <begin position="320"/>
        <end position="374"/>
    </location>
</feature>
<dbReference type="PANTHER" id="PTHR22954">
    <property type="entry name" value="RETROVIRAL PROTEASE-RELATED"/>
    <property type="match status" value="1"/>
</dbReference>
<comment type="caution">
    <text evidence="2">The sequence shown here is derived from an EMBL/GenBank/DDBJ whole genome shotgun (WGS) entry which is preliminary data.</text>
</comment>
<organism evidence="2 3">
    <name type="scientific">Meloidogyne enterolobii</name>
    <name type="common">Root-knot nematode worm</name>
    <name type="synonym">Meloidogyne mayaguensis</name>
    <dbReference type="NCBI Taxonomy" id="390850"/>
    <lineage>
        <taxon>Eukaryota</taxon>
        <taxon>Metazoa</taxon>
        <taxon>Ecdysozoa</taxon>
        <taxon>Nematoda</taxon>
        <taxon>Chromadorea</taxon>
        <taxon>Rhabditida</taxon>
        <taxon>Tylenchina</taxon>
        <taxon>Tylenchomorpha</taxon>
        <taxon>Tylenchoidea</taxon>
        <taxon>Meloidogynidae</taxon>
        <taxon>Meloidogyninae</taxon>
        <taxon>Meloidogyne</taxon>
    </lineage>
</organism>
<dbReference type="PANTHER" id="PTHR22954:SF3">
    <property type="entry name" value="PROTEIN CBG08539"/>
    <property type="match status" value="1"/>
</dbReference>
<proteinExistence type="predicted"/>
<evidence type="ECO:0000313" key="2">
    <source>
        <dbReference type="EMBL" id="CAD2175810.1"/>
    </source>
</evidence>
<evidence type="ECO:0000256" key="1">
    <source>
        <dbReference type="SAM" id="MobiDB-lite"/>
    </source>
</evidence>
<dbReference type="Proteomes" id="UP000580250">
    <property type="component" value="Unassembled WGS sequence"/>
</dbReference>
<dbReference type="EMBL" id="CAJEWN010000262">
    <property type="protein sequence ID" value="CAD2175810.1"/>
    <property type="molecule type" value="Genomic_DNA"/>
</dbReference>
<name>A0A6V7VLG4_MELEN</name>